<gene>
    <name evidence="1" type="ORF">Z968_04115</name>
</gene>
<evidence type="ECO:0000313" key="1">
    <source>
        <dbReference type="EMBL" id="KGM97299.1"/>
    </source>
</evidence>
<dbReference type="InterPro" id="IPR014199">
    <property type="entry name" value="Spore_YtxC"/>
</dbReference>
<comment type="caution">
    <text evidence="1">The sequence shown here is derived from an EMBL/GenBank/DDBJ whole genome shotgun (WGS) entry which is preliminary data.</text>
</comment>
<dbReference type="RefSeq" id="WP_039253668.1">
    <property type="nucleotide sequence ID" value="NZ_JENJ01000012.1"/>
</dbReference>
<sequence>MLLLTIICDDKEDIIDELNKMKIYFEEKGIMIGIYENISSDLHFIKIFCKEKELDIKQKNKFGLYISNIIYNIVVKEFYRDEIYSYLTDSYFFLKYDEMQEIMDRTIKILNNSEKITDEDSIYCMNKKNNIIKKIKECVDENSAININGFLTFRMKELRGDFESIVNKVVEKYVSEKEYDEFIKLLKYFVDVQENKIKEVNITIKEDGSYIIEDDNGKDLMNDIIGELSGINSIEDVQVDDLIISGLITYCPKNIIIHRRKNSKNKEMINTIEKVFENRVKFCEN</sequence>
<dbReference type="EMBL" id="JENJ01000012">
    <property type="protein sequence ID" value="KGM97299.1"/>
    <property type="molecule type" value="Genomic_DNA"/>
</dbReference>
<dbReference type="Proteomes" id="UP000030012">
    <property type="component" value="Unassembled WGS sequence"/>
</dbReference>
<accession>A0A0A0I7A4</accession>
<dbReference type="NCBIfam" id="TIGR02834">
    <property type="entry name" value="spo_ytxC"/>
    <property type="match status" value="1"/>
</dbReference>
<evidence type="ECO:0000313" key="2">
    <source>
        <dbReference type="Proteomes" id="UP000030012"/>
    </source>
</evidence>
<protein>
    <submittedName>
        <fullName evidence="1">Sporulation protein</fullName>
    </submittedName>
</protein>
<reference evidence="1 2" key="1">
    <citation type="submission" date="2014-01" db="EMBL/GenBank/DDBJ databases">
        <title>Plasmidome dynamics in the species complex Clostridium novyi sensu lato converts strains of independent lineages into distinctly different pathogens.</title>
        <authorList>
            <person name="Skarin H."/>
            <person name="Segerman B."/>
        </authorList>
    </citation>
    <scope>NUCLEOTIDE SEQUENCE [LARGE SCALE GENOMIC DNA]</scope>
    <source>
        <strain evidence="1 2">4552</strain>
    </source>
</reference>
<dbReference type="Pfam" id="PF08812">
    <property type="entry name" value="YtxC"/>
    <property type="match status" value="1"/>
</dbReference>
<dbReference type="OrthoDB" id="2986513at2"/>
<dbReference type="AlphaFoldDB" id="A0A0A0I7A4"/>
<organism evidence="1 2">
    <name type="scientific">Clostridium novyi A str. 4552</name>
    <dbReference type="NCBI Taxonomy" id="1444289"/>
    <lineage>
        <taxon>Bacteria</taxon>
        <taxon>Bacillati</taxon>
        <taxon>Bacillota</taxon>
        <taxon>Clostridia</taxon>
        <taxon>Eubacteriales</taxon>
        <taxon>Clostridiaceae</taxon>
        <taxon>Clostridium</taxon>
    </lineage>
</organism>
<proteinExistence type="predicted"/>
<name>A0A0A0I7A4_CLONO</name>